<dbReference type="InterPro" id="IPR006140">
    <property type="entry name" value="D-isomer_DH_NAD-bd"/>
</dbReference>
<dbReference type="SUPFAM" id="SSF51735">
    <property type="entry name" value="NAD(P)-binding Rossmann-fold domains"/>
    <property type="match status" value="1"/>
</dbReference>
<evidence type="ECO:0000256" key="2">
    <source>
        <dbReference type="ARBA" id="ARBA00023027"/>
    </source>
</evidence>
<evidence type="ECO:0000256" key="1">
    <source>
        <dbReference type="ARBA" id="ARBA00023002"/>
    </source>
</evidence>
<dbReference type="InterPro" id="IPR036291">
    <property type="entry name" value="NAD(P)-bd_dom_sf"/>
</dbReference>
<evidence type="ECO:0000313" key="5">
    <source>
        <dbReference type="Proteomes" id="UP001597295"/>
    </source>
</evidence>
<dbReference type="PANTHER" id="PTHR43333:SF1">
    <property type="entry name" value="D-ISOMER SPECIFIC 2-HYDROXYACID DEHYDROGENASE NAD-BINDING DOMAIN-CONTAINING PROTEIN"/>
    <property type="match status" value="1"/>
</dbReference>
<keyword evidence="5" id="KW-1185">Reference proteome</keyword>
<sequence>MLLIATTGATDVWAKIFKEEAKDMAVHVWPDCPDPAAVEWVAAWKPPSGVFEKLPNLKGIFSLGAGVDALLSRDDLPNVPLVRIVDGGMAAQMAEYALYGILHVHRSFDVLRRQQIRAEWRDPGIADPEALRVGILGLGALGGGVIERLRPFGFSLKGWSRSAKQVDGVDCFHGLDQLPNFLGQVDVLVILIPLTDETRGLISRERLALLPKGASIINLARGPIIDEGALIRRLDTGDIRFALLDVFEVEPLSPKSPLWHHERVIVTPHSSAATLPRPAVRQILGGIADLKNGKTPAGLVNRSRGY</sequence>
<evidence type="ECO:0000259" key="3">
    <source>
        <dbReference type="Pfam" id="PF02826"/>
    </source>
</evidence>
<keyword evidence="1" id="KW-0560">Oxidoreductase</keyword>
<dbReference type="Proteomes" id="UP001597295">
    <property type="component" value="Unassembled WGS sequence"/>
</dbReference>
<reference evidence="5" key="1">
    <citation type="journal article" date="2019" name="Int. J. Syst. Evol. Microbiol.">
        <title>The Global Catalogue of Microorganisms (GCM) 10K type strain sequencing project: providing services to taxonomists for standard genome sequencing and annotation.</title>
        <authorList>
            <consortium name="The Broad Institute Genomics Platform"/>
            <consortium name="The Broad Institute Genome Sequencing Center for Infectious Disease"/>
            <person name="Wu L."/>
            <person name="Ma J."/>
        </authorList>
    </citation>
    <scope>NUCLEOTIDE SEQUENCE [LARGE SCALE GENOMIC DNA]</scope>
    <source>
        <strain evidence="5">CGMCC 1.19062</strain>
    </source>
</reference>
<gene>
    <name evidence="4" type="ORF">ACFSM5_12715</name>
</gene>
<protein>
    <submittedName>
        <fullName evidence="4">2-hydroxyacid dehydrogenase</fullName>
    </submittedName>
</protein>
<accession>A0ABW5DWZ9</accession>
<proteinExistence type="predicted"/>
<dbReference type="RefSeq" id="WP_379876801.1">
    <property type="nucleotide sequence ID" value="NZ_JBHUIP010000012.1"/>
</dbReference>
<dbReference type="CDD" id="cd12164">
    <property type="entry name" value="GDH_like_2"/>
    <property type="match status" value="1"/>
</dbReference>
<dbReference type="EMBL" id="JBHUIP010000012">
    <property type="protein sequence ID" value="MFD2263755.1"/>
    <property type="molecule type" value="Genomic_DNA"/>
</dbReference>
<comment type="caution">
    <text evidence="4">The sequence shown here is derived from an EMBL/GenBank/DDBJ whole genome shotgun (WGS) entry which is preliminary data.</text>
</comment>
<dbReference type="Pfam" id="PF02826">
    <property type="entry name" value="2-Hacid_dh_C"/>
    <property type="match status" value="1"/>
</dbReference>
<dbReference type="PANTHER" id="PTHR43333">
    <property type="entry name" value="2-HACID_DH_C DOMAIN-CONTAINING PROTEIN"/>
    <property type="match status" value="1"/>
</dbReference>
<name>A0ABW5DWZ9_9PROT</name>
<evidence type="ECO:0000313" key="4">
    <source>
        <dbReference type="EMBL" id="MFD2263755.1"/>
    </source>
</evidence>
<feature type="domain" description="D-isomer specific 2-hydroxyacid dehydrogenase NAD-binding" evidence="3">
    <location>
        <begin position="101"/>
        <end position="270"/>
    </location>
</feature>
<dbReference type="Gene3D" id="3.40.50.720">
    <property type="entry name" value="NAD(P)-binding Rossmann-like Domain"/>
    <property type="match status" value="2"/>
</dbReference>
<keyword evidence="2" id="KW-0520">NAD</keyword>
<organism evidence="4 5">
    <name type="scientific">Lacibacterium aquatile</name>
    <dbReference type="NCBI Taxonomy" id="1168082"/>
    <lineage>
        <taxon>Bacteria</taxon>
        <taxon>Pseudomonadati</taxon>
        <taxon>Pseudomonadota</taxon>
        <taxon>Alphaproteobacteria</taxon>
        <taxon>Rhodospirillales</taxon>
        <taxon>Rhodospirillaceae</taxon>
    </lineage>
</organism>